<sequence>MEDQRQIQQDIARDVIKDACTEKYIRVKFKKYDRILIALIPYGKLILHIGDDVLQAGNTRIVISKSGKDGIRLTIDIDGNPYEKIIQFSNHEVESLEFGNHIRKIVHAVRLE</sequence>
<evidence type="ECO:0000313" key="1">
    <source>
        <dbReference type="EMBL" id="KKN49403.1"/>
    </source>
</evidence>
<comment type="caution">
    <text evidence="1">The sequence shown here is derived from an EMBL/GenBank/DDBJ whole genome shotgun (WGS) entry which is preliminary data.</text>
</comment>
<accession>A0A0F9U6Y5</accession>
<dbReference type="EMBL" id="LAZR01001169">
    <property type="protein sequence ID" value="KKN49403.1"/>
    <property type="molecule type" value="Genomic_DNA"/>
</dbReference>
<dbReference type="AlphaFoldDB" id="A0A0F9U6Y5"/>
<name>A0A0F9U6Y5_9ZZZZ</name>
<protein>
    <submittedName>
        <fullName evidence="1">Uncharacterized protein</fullName>
    </submittedName>
</protein>
<reference evidence="1" key="1">
    <citation type="journal article" date="2015" name="Nature">
        <title>Complex archaea that bridge the gap between prokaryotes and eukaryotes.</title>
        <authorList>
            <person name="Spang A."/>
            <person name="Saw J.H."/>
            <person name="Jorgensen S.L."/>
            <person name="Zaremba-Niedzwiedzka K."/>
            <person name="Martijn J."/>
            <person name="Lind A.E."/>
            <person name="van Eijk R."/>
            <person name="Schleper C."/>
            <person name="Guy L."/>
            <person name="Ettema T.J."/>
        </authorList>
    </citation>
    <scope>NUCLEOTIDE SEQUENCE</scope>
</reference>
<proteinExistence type="predicted"/>
<organism evidence="1">
    <name type="scientific">marine sediment metagenome</name>
    <dbReference type="NCBI Taxonomy" id="412755"/>
    <lineage>
        <taxon>unclassified sequences</taxon>
        <taxon>metagenomes</taxon>
        <taxon>ecological metagenomes</taxon>
    </lineage>
</organism>
<gene>
    <name evidence="1" type="ORF">LCGC14_0642930</name>
</gene>